<organism evidence="2 3">
    <name type="scientific">Acinetobacter bouvetii</name>
    <dbReference type="NCBI Taxonomy" id="202951"/>
    <lineage>
        <taxon>Bacteria</taxon>
        <taxon>Pseudomonadati</taxon>
        <taxon>Pseudomonadota</taxon>
        <taxon>Gammaproteobacteria</taxon>
        <taxon>Moraxellales</taxon>
        <taxon>Moraxellaceae</taxon>
        <taxon>Acinetobacter</taxon>
    </lineage>
</organism>
<evidence type="ECO:0000256" key="1">
    <source>
        <dbReference type="SAM" id="Phobius"/>
    </source>
</evidence>
<protein>
    <submittedName>
        <fullName evidence="2">Uncharacterized protein</fullName>
    </submittedName>
</protein>
<dbReference type="AlphaFoldDB" id="A0A811GF65"/>
<feature type="transmembrane region" description="Helical" evidence="1">
    <location>
        <begin position="49"/>
        <end position="69"/>
    </location>
</feature>
<reference evidence="2 3" key="1">
    <citation type="submission" date="2020-02" db="EMBL/GenBank/DDBJ databases">
        <authorList>
            <person name="Chaudhuri R."/>
        </authorList>
    </citation>
    <scope>NUCLEOTIDE SEQUENCE [LARGE SCALE GENOMIC DNA]</scope>
    <source>
        <strain evidence="2">SFB21</strain>
    </source>
</reference>
<accession>A0A811GF65</accession>
<keyword evidence="1" id="KW-0472">Membrane</keyword>
<keyword evidence="1" id="KW-0812">Transmembrane</keyword>
<name>A0A811GF65_9GAMM</name>
<gene>
    <name evidence="2" type="ORF">SFB21_2164</name>
</gene>
<dbReference type="EMBL" id="CADDTS010000036">
    <property type="protein sequence ID" value="CAB1217910.1"/>
    <property type="molecule type" value="Genomic_DNA"/>
</dbReference>
<evidence type="ECO:0000313" key="3">
    <source>
        <dbReference type="Proteomes" id="UP000489961"/>
    </source>
</evidence>
<dbReference type="Proteomes" id="UP000489961">
    <property type="component" value="Unassembled WGS sequence"/>
</dbReference>
<evidence type="ECO:0000313" key="2">
    <source>
        <dbReference type="EMBL" id="CAB1217910.1"/>
    </source>
</evidence>
<proteinExistence type="predicted"/>
<keyword evidence="1" id="KW-1133">Transmembrane helix</keyword>
<comment type="caution">
    <text evidence="2">The sequence shown here is derived from an EMBL/GenBank/DDBJ whole genome shotgun (WGS) entry which is preliminary data.</text>
</comment>
<sequence length="82" mass="8775">MPYRDFDQMEDAMFPQREPIKPMMQSLGLSNAPTTLAVLGMSLAKSLGYSPFIGGVAGAMLGGVILVIAEQTQASSRPPFNK</sequence>